<proteinExistence type="predicted"/>
<organism evidence="1 2">
    <name type="scientific">Ambrosiozyma monospora</name>
    <name type="common">Yeast</name>
    <name type="synonym">Endomycopsis monosporus</name>
    <dbReference type="NCBI Taxonomy" id="43982"/>
    <lineage>
        <taxon>Eukaryota</taxon>
        <taxon>Fungi</taxon>
        <taxon>Dikarya</taxon>
        <taxon>Ascomycota</taxon>
        <taxon>Saccharomycotina</taxon>
        <taxon>Pichiomycetes</taxon>
        <taxon>Pichiales</taxon>
        <taxon>Pichiaceae</taxon>
        <taxon>Ambrosiozyma</taxon>
    </lineage>
</organism>
<name>A0ACB5SXR6_AMBMO</name>
<evidence type="ECO:0000313" key="1">
    <source>
        <dbReference type="EMBL" id="GME76144.1"/>
    </source>
</evidence>
<dbReference type="Proteomes" id="UP001165064">
    <property type="component" value="Unassembled WGS sequence"/>
</dbReference>
<sequence length="136" mass="15338">MKIILQSTQQQQQPQQIQPQQQQGQSLQYPLAQQPVPSQTVVPFENSSNINPLITPTTTATSSDFTKFDGLSSLSLKSSVVQTFMSLDEQDLNIWEDGYRNFLQTENYWDDFKKEVFGNAGIDFNANGTGDDQQLN</sequence>
<reference evidence="1" key="1">
    <citation type="submission" date="2023-04" db="EMBL/GenBank/DDBJ databases">
        <title>Ambrosiozyma monospora NBRC 10751.</title>
        <authorList>
            <person name="Ichikawa N."/>
            <person name="Sato H."/>
            <person name="Tonouchi N."/>
        </authorList>
    </citation>
    <scope>NUCLEOTIDE SEQUENCE</scope>
    <source>
        <strain evidence="1">NBRC 10751</strain>
    </source>
</reference>
<gene>
    <name evidence="1" type="ORF">Amon02_000246500</name>
</gene>
<dbReference type="EMBL" id="BSXS01001425">
    <property type="protein sequence ID" value="GME76144.1"/>
    <property type="molecule type" value="Genomic_DNA"/>
</dbReference>
<evidence type="ECO:0000313" key="2">
    <source>
        <dbReference type="Proteomes" id="UP001165064"/>
    </source>
</evidence>
<comment type="caution">
    <text evidence="1">The sequence shown here is derived from an EMBL/GenBank/DDBJ whole genome shotgun (WGS) entry which is preliminary data.</text>
</comment>
<accession>A0ACB5SXR6</accession>
<keyword evidence="2" id="KW-1185">Reference proteome</keyword>
<protein>
    <submittedName>
        <fullName evidence="1">Unnamed protein product</fullName>
    </submittedName>
</protein>